<evidence type="ECO:0000313" key="1">
    <source>
        <dbReference type="EMBL" id="CAI3976625.1"/>
    </source>
</evidence>
<gene>
    <name evidence="1" type="ORF">C1SCF055_LOCUS4831</name>
</gene>
<dbReference type="AlphaFoldDB" id="A0A9P1FJA5"/>
<dbReference type="Proteomes" id="UP001152797">
    <property type="component" value="Unassembled WGS sequence"/>
</dbReference>
<dbReference type="EMBL" id="CAMXCT010000283">
    <property type="protein sequence ID" value="CAI3976625.1"/>
    <property type="molecule type" value="Genomic_DNA"/>
</dbReference>
<keyword evidence="3" id="KW-1185">Reference proteome</keyword>
<sequence>MISHCPAKEWIFPWNFTRQVSNLQATSAELPAGPSPRAPRAMQTGQRGMVNALLQTQVRREVPGLGPFSVKVPEIGWRKLARVPPRVADGSMPRGRQYSTTFKTTTMRIFGQGPEVVMTKSLFPSKPAHAREMLGGRVADAMYEGYGNYEYEETGDYYQQDWMYYMDEIETTDTGSYTPSEVETMEAYLDSHGATPTVNGSGTPWRSVGFLGPMVNDSMKSKTTFSAGQFATSPCGPSAATAVPGTEPMKIQLPAEARGLPPLHPSLPAKKMPKFAKEFGGQNRNLDPTLPAKKRLPQVTWMHMVTGGPDDMRNVGDLGFLNCFWLKISEDV</sequence>
<reference evidence="1" key="1">
    <citation type="submission" date="2022-10" db="EMBL/GenBank/DDBJ databases">
        <authorList>
            <person name="Chen Y."/>
            <person name="Dougan E. K."/>
            <person name="Chan C."/>
            <person name="Rhodes N."/>
            <person name="Thang M."/>
        </authorList>
    </citation>
    <scope>NUCLEOTIDE SEQUENCE</scope>
</reference>
<dbReference type="EMBL" id="CAMXCT030000283">
    <property type="protein sequence ID" value="CAL4763937.1"/>
    <property type="molecule type" value="Genomic_DNA"/>
</dbReference>
<comment type="caution">
    <text evidence="1">The sequence shown here is derived from an EMBL/GenBank/DDBJ whole genome shotgun (WGS) entry which is preliminary data.</text>
</comment>
<organism evidence="1">
    <name type="scientific">Cladocopium goreaui</name>
    <dbReference type="NCBI Taxonomy" id="2562237"/>
    <lineage>
        <taxon>Eukaryota</taxon>
        <taxon>Sar</taxon>
        <taxon>Alveolata</taxon>
        <taxon>Dinophyceae</taxon>
        <taxon>Suessiales</taxon>
        <taxon>Symbiodiniaceae</taxon>
        <taxon>Cladocopium</taxon>
    </lineage>
</organism>
<name>A0A9P1FJA5_9DINO</name>
<reference evidence="2" key="2">
    <citation type="submission" date="2024-04" db="EMBL/GenBank/DDBJ databases">
        <authorList>
            <person name="Chen Y."/>
            <person name="Shah S."/>
            <person name="Dougan E. K."/>
            <person name="Thang M."/>
            <person name="Chan C."/>
        </authorList>
    </citation>
    <scope>NUCLEOTIDE SEQUENCE [LARGE SCALE GENOMIC DNA]</scope>
</reference>
<dbReference type="EMBL" id="CAMXCT020000283">
    <property type="protein sequence ID" value="CAL1130000.1"/>
    <property type="molecule type" value="Genomic_DNA"/>
</dbReference>
<protein>
    <submittedName>
        <fullName evidence="1">Uncharacterized protein</fullName>
    </submittedName>
</protein>
<proteinExistence type="predicted"/>
<evidence type="ECO:0000313" key="2">
    <source>
        <dbReference type="EMBL" id="CAL1130000.1"/>
    </source>
</evidence>
<accession>A0A9P1FJA5</accession>
<evidence type="ECO:0000313" key="3">
    <source>
        <dbReference type="Proteomes" id="UP001152797"/>
    </source>
</evidence>